<protein>
    <recommendedName>
        <fullName evidence="2">LytR/CpsA/Psr regulator C-terminal domain-containing protein</fullName>
    </recommendedName>
</protein>
<sequence length="489" mass="55735">MLYLYIDKNQIKLLTAKKSLFGQYSIGSYEKKFQVDLLKDGNIANIDVLASAVKEILQNTPSVKDKHVFLILPQDTFHFLRFEVPNDIAPAAIDSYIKDKIKMSLPQDSGDLFYDYFFIENGLQKCVSLFTVEVESVSKYQEMLKLLDLELFTLLPETLSFFKLFEKTLRKGKIENILYGKYDKESLYTYLYDSFGLLEEGKDAHKLTNGKNVTHVLKQRGLDLEKKKKKINRLILSGTNSDLVRQDTFTKEVGIWTNPLKRIISQFYQEYVKMLVSPTNQPLSILDFDMCFGAFVFSIENKSFSPLKRKFITNIFAAQTVKSKPKFAFSPLPSIAIPKELLLFIASFILSFGLFSLMSKSNIRIAFPSLPKSKKVVQVSPSPLPPTPSPTPTFSREEIKIKVLNGSGTRGKASVVKDILTEKKYLEIVTGNADSFDYKTTEIQVKKDKKEASQYVQNDLKDYVQELKISDLDDDEAADVIIIIGQDFK</sequence>
<keyword evidence="1" id="KW-1133">Transmembrane helix</keyword>
<dbReference type="InterPro" id="IPR027381">
    <property type="entry name" value="LytR/CpsA/Psr_C"/>
</dbReference>
<dbReference type="AlphaFoldDB" id="A0A1F7KZA3"/>
<keyword evidence="1" id="KW-0812">Transmembrane</keyword>
<feature type="domain" description="LytR/CpsA/Psr regulator C-terminal" evidence="2">
    <location>
        <begin position="398"/>
        <end position="488"/>
    </location>
</feature>
<evidence type="ECO:0000313" key="4">
    <source>
        <dbReference type="Proteomes" id="UP000177050"/>
    </source>
</evidence>
<evidence type="ECO:0000259" key="2">
    <source>
        <dbReference type="Pfam" id="PF13399"/>
    </source>
</evidence>
<dbReference type="Proteomes" id="UP000177050">
    <property type="component" value="Unassembled WGS sequence"/>
</dbReference>
<name>A0A1F7KZA3_9BACT</name>
<dbReference type="Gene3D" id="3.30.70.2390">
    <property type="match status" value="1"/>
</dbReference>
<proteinExistence type="predicted"/>
<reference evidence="3 4" key="1">
    <citation type="journal article" date="2016" name="Nat. Commun.">
        <title>Thousands of microbial genomes shed light on interconnected biogeochemical processes in an aquifer system.</title>
        <authorList>
            <person name="Anantharaman K."/>
            <person name="Brown C.T."/>
            <person name="Hug L.A."/>
            <person name="Sharon I."/>
            <person name="Castelle C.J."/>
            <person name="Probst A.J."/>
            <person name="Thomas B.C."/>
            <person name="Singh A."/>
            <person name="Wilkins M.J."/>
            <person name="Karaoz U."/>
            <person name="Brodie E.L."/>
            <person name="Williams K.H."/>
            <person name="Hubbard S.S."/>
            <person name="Banfield J.F."/>
        </authorList>
    </citation>
    <scope>NUCLEOTIDE SEQUENCE [LARGE SCALE GENOMIC DNA]</scope>
</reference>
<dbReference type="Pfam" id="PF13399">
    <property type="entry name" value="LytR_C"/>
    <property type="match status" value="1"/>
</dbReference>
<accession>A0A1F7KZA3</accession>
<organism evidence="3 4">
    <name type="scientific">Candidatus Roizmanbacteria bacterium RIFOXYD1_FULL_38_12</name>
    <dbReference type="NCBI Taxonomy" id="1802093"/>
    <lineage>
        <taxon>Bacteria</taxon>
        <taxon>Candidatus Roizmaniibacteriota</taxon>
    </lineage>
</organism>
<evidence type="ECO:0000313" key="3">
    <source>
        <dbReference type="EMBL" id="OGK73213.1"/>
    </source>
</evidence>
<evidence type="ECO:0000256" key="1">
    <source>
        <dbReference type="SAM" id="Phobius"/>
    </source>
</evidence>
<dbReference type="EMBL" id="MGBR01000001">
    <property type="protein sequence ID" value="OGK73213.1"/>
    <property type="molecule type" value="Genomic_DNA"/>
</dbReference>
<feature type="transmembrane region" description="Helical" evidence="1">
    <location>
        <begin position="341"/>
        <end position="358"/>
    </location>
</feature>
<keyword evidence="1" id="KW-0472">Membrane</keyword>
<gene>
    <name evidence="3" type="ORF">A3K52_00190</name>
</gene>
<comment type="caution">
    <text evidence="3">The sequence shown here is derived from an EMBL/GenBank/DDBJ whole genome shotgun (WGS) entry which is preliminary data.</text>
</comment>